<keyword evidence="2" id="KW-0238">DNA-binding</keyword>
<dbReference type="Gene3D" id="3.40.50.1390">
    <property type="entry name" value="Resolvase, N-terminal catalytic domain"/>
    <property type="match status" value="1"/>
</dbReference>
<dbReference type="PANTHER" id="PTHR30461:SF2">
    <property type="entry name" value="SERINE RECOMBINASE PINE-RELATED"/>
    <property type="match status" value="1"/>
</dbReference>
<dbReference type="EMBL" id="PVRR01000003">
    <property type="protein sequence ID" value="PRT40153.1"/>
    <property type="molecule type" value="Genomic_DNA"/>
</dbReference>
<accession>A0ABX5DX47</accession>
<evidence type="ECO:0000256" key="1">
    <source>
        <dbReference type="ARBA" id="ARBA00022908"/>
    </source>
</evidence>
<protein>
    <recommendedName>
        <fullName evidence="4">Resolvase/invertase-type recombinase catalytic domain-containing protein</fullName>
    </recommendedName>
</protein>
<dbReference type="PROSITE" id="PS00398">
    <property type="entry name" value="RECOMBINASES_2"/>
    <property type="match status" value="1"/>
</dbReference>
<name>A0ABX5DX47_9BACI</name>
<dbReference type="InterPro" id="IPR050639">
    <property type="entry name" value="SSR_resolvase"/>
</dbReference>
<keyword evidence="1" id="KW-0229">DNA integration</keyword>
<dbReference type="InterPro" id="IPR006119">
    <property type="entry name" value="Resolv_N"/>
</dbReference>
<evidence type="ECO:0000313" key="6">
    <source>
        <dbReference type="Proteomes" id="UP000239236"/>
    </source>
</evidence>
<dbReference type="InterPro" id="IPR036162">
    <property type="entry name" value="Resolvase-like_N_sf"/>
</dbReference>
<evidence type="ECO:0000256" key="3">
    <source>
        <dbReference type="ARBA" id="ARBA00023172"/>
    </source>
</evidence>
<evidence type="ECO:0000313" key="5">
    <source>
        <dbReference type="EMBL" id="PRT40153.1"/>
    </source>
</evidence>
<keyword evidence="3" id="KW-0233">DNA recombination</keyword>
<gene>
    <name evidence="5" type="ORF">C6357_16130</name>
</gene>
<dbReference type="Pfam" id="PF00239">
    <property type="entry name" value="Resolvase"/>
    <property type="match status" value="1"/>
</dbReference>
<sequence length="88" mass="10290">MYIRFYYYKNTKYGVDEIIKEKISRGTKQKPELDTLLSKLTAGDTLVVTRMDRLGRNTIQLLQLVEQLREKDVHFAILNLGIDTRTPT</sequence>
<evidence type="ECO:0000256" key="2">
    <source>
        <dbReference type="ARBA" id="ARBA00023125"/>
    </source>
</evidence>
<reference evidence="5 6" key="1">
    <citation type="submission" date="2018-03" db="EMBL/GenBank/DDBJ databases">
        <title>Genotypic and phenotypic analysis of antagonistic Bacillus spp. isolated from rhizosphere soil of plants in Tibet.</title>
        <authorList>
            <person name="Borriss R."/>
            <person name="Lasch P."/>
            <person name="Wu L."/>
            <person name="Wu H."/>
            <person name="Gao X."/>
        </authorList>
    </citation>
    <scope>NUCLEOTIDE SEQUENCE [LARGE SCALE GENOMIC DNA]</scope>
    <source>
        <strain evidence="5 6">NMSW16</strain>
    </source>
</reference>
<dbReference type="SMART" id="SM00857">
    <property type="entry name" value="Resolvase"/>
    <property type="match status" value="1"/>
</dbReference>
<organism evidence="5 6">
    <name type="scientific">Bacillus wiedmannii</name>
    <dbReference type="NCBI Taxonomy" id="1890302"/>
    <lineage>
        <taxon>Bacteria</taxon>
        <taxon>Bacillati</taxon>
        <taxon>Bacillota</taxon>
        <taxon>Bacilli</taxon>
        <taxon>Bacillales</taxon>
        <taxon>Bacillaceae</taxon>
        <taxon>Bacillus</taxon>
        <taxon>Bacillus cereus group</taxon>
    </lineage>
</organism>
<dbReference type="PANTHER" id="PTHR30461">
    <property type="entry name" value="DNA-INVERTASE FROM LAMBDOID PROPHAGE"/>
    <property type="match status" value="1"/>
</dbReference>
<comment type="caution">
    <text evidence="5">The sequence shown here is derived from an EMBL/GenBank/DDBJ whole genome shotgun (WGS) entry which is preliminary data.</text>
</comment>
<keyword evidence="6" id="KW-1185">Reference proteome</keyword>
<dbReference type="Proteomes" id="UP000239236">
    <property type="component" value="Unassembled WGS sequence"/>
</dbReference>
<dbReference type="InterPro" id="IPR006118">
    <property type="entry name" value="Recombinase_CS"/>
</dbReference>
<dbReference type="SUPFAM" id="SSF53041">
    <property type="entry name" value="Resolvase-like"/>
    <property type="match status" value="1"/>
</dbReference>
<evidence type="ECO:0000259" key="4">
    <source>
        <dbReference type="PROSITE" id="PS51736"/>
    </source>
</evidence>
<proteinExistence type="predicted"/>
<dbReference type="PROSITE" id="PS51736">
    <property type="entry name" value="RECOMBINASES_3"/>
    <property type="match status" value="1"/>
</dbReference>
<feature type="domain" description="Resolvase/invertase-type recombinase catalytic" evidence="4">
    <location>
        <begin position="1"/>
        <end position="88"/>
    </location>
</feature>
<dbReference type="CDD" id="cd03768">
    <property type="entry name" value="SR_ResInv"/>
    <property type="match status" value="1"/>
</dbReference>